<feature type="transmembrane region" description="Helical" evidence="1">
    <location>
        <begin position="298"/>
        <end position="324"/>
    </location>
</feature>
<comment type="caution">
    <text evidence="3">The sequence shown here is derived from an EMBL/GenBank/DDBJ whole genome shotgun (WGS) entry which is preliminary data.</text>
</comment>
<reference evidence="3 4" key="1">
    <citation type="submission" date="2013-05" db="EMBL/GenBank/DDBJ databases">
        <title>Genome assembly of Chondromyces apiculatus DSM 436.</title>
        <authorList>
            <person name="Sharma G."/>
            <person name="Khatri I."/>
            <person name="Kaur C."/>
            <person name="Mayilraj S."/>
            <person name="Subramanian S."/>
        </authorList>
    </citation>
    <scope>NUCLEOTIDE SEQUENCE [LARGE SCALE GENOMIC DNA]</scope>
    <source>
        <strain evidence="3 4">DSM 436</strain>
    </source>
</reference>
<sequence length="360" mass="36609">MRALCPENALLKKKGAPVMPAPPRRTAASLALALSLGLLTATSAHAQSADAQTAATAQSLYDQASADMDAGQFARACPKLEEVTRLIPDGLGAKLTLAECYEKAGRLASAWAQYTLVETLAARAGQAERAQQAATTAAALKPRLATLTVEVPEEVRSVTGLAITRDGVTLGEAQWGVTLPIDAGAHTLVATAPGRKPWKEAVQVSGEGAKVAVTVKPLQVEVAAPAPVQAPPPPADTVSERPWQRPVALAAMGVGVIGVGVGAGLGGMAIARNNESNDGHCDVENYCSQEGVDLRNQAIAFGTGATIAMIAGGALLAGGAVLWFTAPTAPSSAKEKVAGKGSTPTRVAVTPGGVLVQGRW</sequence>
<keyword evidence="1" id="KW-1133">Transmembrane helix</keyword>
<gene>
    <name evidence="3" type="ORF">CAP_7974</name>
</gene>
<feature type="transmembrane region" description="Helical" evidence="1">
    <location>
        <begin position="247"/>
        <end position="270"/>
    </location>
</feature>
<evidence type="ECO:0000313" key="4">
    <source>
        <dbReference type="Proteomes" id="UP000019678"/>
    </source>
</evidence>
<organism evidence="3 4">
    <name type="scientific">Chondromyces apiculatus DSM 436</name>
    <dbReference type="NCBI Taxonomy" id="1192034"/>
    <lineage>
        <taxon>Bacteria</taxon>
        <taxon>Pseudomonadati</taxon>
        <taxon>Myxococcota</taxon>
        <taxon>Polyangia</taxon>
        <taxon>Polyangiales</taxon>
        <taxon>Polyangiaceae</taxon>
        <taxon>Chondromyces</taxon>
    </lineage>
</organism>
<dbReference type="EMBL" id="ASRX01000075">
    <property type="protein sequence ID" value="EYF01655.1"/>
    <property type="molecule type" value="Genomic_DNA"/>
</dbReference>
<keyword evidence="1" id="KW-0472">Membrane</keyword>
<keyword evidence="2" id="KW-0732">Signal</keyword>
<dbReference type="eggNOG" id="COG0457">
    <property type="taxonomic scope" value="Bacteria"/>
</dbReference>
<evidence type="ECO:0008006" key="5">
    <source>
        <dbReference type="Google" id="ProtNLM"/>
    </source>
</evidence>
<dbReference type="Gene3D" id="1.25.40.10">
    <property type="entry name" value="Tetratricopeptide repeat domain"/>
    <property type="match status" value="1"/>
</dbReference>
<feature type="signal peptide" evidence="2">
    <location>
        <begin position="1"/>
        <end position="46"/>
    </location>
</feature>
<evidence type="ECO:0000256" key="2">
    <source>
        <dbReference type="SAM" id="SignalP"/>
    </source>
</evidence>
<name>A0A017SYH2_9BACT</name>
<protein>
    <recommendedName>
        <fullName evidence="5">PEGA domain-containing protein</fullName>
    </recommendedName>
</protein>
<keyword evidence="4" id="KW-1185">Reference proteome</keyword>
<evidence type="ECO:0000313" key="3">
    <source>
        <dbReference type="EMBL" id="EYF01655.1"/>
    </source>
</evidence>
<evidence type="ECO:0000256" key="1">
    <source>
        <dbReference type="SAM" id="Phobius"/>
    </source>
</evidence>
<dbReference type="Proteomes" id="UP000019678">
    <property type="component" value="Unassembled WGS sequence"/>
</dbReference>
<proteinExistence type="predicted"/>
<dbReference type="AlphaFoldDB" id="A0A017SYH2"/>
<dbReference type="SUPFAM" id="SSF48452">
    <property type="entry name" value="TPR-like"/>
    <property type="match status" value="1"/>
</dbReference>
<dbReference type="STRING" id="1192034.CAP_7974"/>
<keyword evidence="1" id="KW-0812">Transmembrane</keyword>
<feature type="chain" id="PRO_5001500006" description="PEGA domain-containing protein" evidence="2">
    <location>
        <begin position="47"/>
        <end position="360"/>
    </location>
</feature>
<accession>A0A017SYH2</accession>
<dbReference type="InterPro" id="IPR011990">
    <property type="entry name" value="TPR-like_helical_dom_sf"/>
</dbReference>